<dbReference type="Proteomes" id="UP000230423">
    <property type="component" value="Unassembled WGS sequence"/>
</dbReference>
<name>A0A2G9UII3_TELCI</name>
<dbReference type="EMBL" id="KZ346455">
    <property type="protein sequence ID" value="PIO69953.1"/>
    <property type="molecule type" value="Genomic_DNA"/>
</dbReference>
<evidence type="ECO:0000313" key="1">
    <source>
        <dbReference type="EMBL" id="PIO69953.1"/>
    </source>
</evidence>
<organism evidence="1 2">
    <name type="scientific">Teladorsagia circumcincta</name>
    <name type="common">Brown stomach worm</name>
    <name type="synonym">Ostertagia circumcincta</name>
    <dbReference type="NCBI Taxonomy" id="45464"/>
    <lineage>
        <taxon>Eukaryota</taxon>
        <taxon>Metazoa</taxon>
        <taxon>Ecdysozoa</taxon>
        <taxon>Nematoda</taxon>
        <taxon>Chromadorea</taxon>
        <taxon>Rhabditida</taxon>
        <taxon>Rhabditina</taxon>
        <taxon>Rhabditomorpha</taxon>
        <taxon>Strongyloidea</taxon>
        <taxon>Trichostrongylidae</taxon>
        <taxon>Teladorsagia</taxon>
    </lineage>
</organism>
<dbReference type="OrthoDB" id="5211809at2759"/>
<evidence type="ECO:0000313" key="2">
    <source>
        <dbReference type="Proteomes" id="UP000230423"/>
    </source>
</evidence>
<dbReference type="AlphaFoldDB" id="A0A2G9UII3"/>
<sequence length="71" mass="7629">MVTGYNLFPPCCFQPTGDIAVRERNAFLPQESPGKEGDRDAYRVAEKVTEAGPGSAMPYRAGFGRGAPPPQ</sequence>
<keyword evidence="2" id="KW-1185">Reference proteome</keyword>
<gene>
    <name evidence="1" type="ORF">TELCIR_08207</name>
</gene>
<reference evidence="1 2" key="1">
    <citation type="submission" date="2015-09" db="EMBL/GenBank/DDBJ databases">
        <title>Draft genome of the parasitic nematode Teladorsagia circumcincta isolate WARC Sus (inbred).</title>
        <authorList>
            <person name="Mitreva M."/>
        </authorList>
    </citation>
    <scope>NUCLEOTIDE SEQUENCE [LARGE SCALE GENOMIC DNA]</scope>
    <source>
        <strain evidence="1 2">S</strain>
    </source>
</reference>
<protein>
    <submittedName>
        <fullName evidence="1">Uncharacterized protein</fullName>
    </submittedName>
</protein>
<proteinExistence type="predicted"/>
<accession>A0A2G9UII3</accession>